<keyword evidence="5" id="KW-0645">Protease</keyword>
<keyword evidence="7" id="KW-0378">Hydrolase</keyword>
<feature type="transmembrane region" description="Helical" evidence="10">
    <location>
        <begin position="175"/>
        <end position="196"/>
    </location>
</feature>
<feature type="transmembrane region" description="Helical" evidence="10">
    <location>
        <begin position="143"/>
        <end position="163"/>
    </location>
</feature>
<dbReference type="InterPro" id="IPR023596">
    <property type="entry name" value="Peptidase_PrsW_arch/bac"/>
</dbReference>
<evidence type="ECO:0000256" key="3">
    <source>
        <dbReference type="ARBA" id="ARBA00018997"/>
    </source>
</evidence>
<evidence type="ECO:0000256" key="1">
    <source>
        <dbReference type="ARBA" id="ARBA00004651"/>
    </source>
</evidence>
<dbReference type="InterPro" id="IPR026898">
    <property type="entry name" value="PrsW"/>
</dbReference>
<evidence type="ECO:0000256" key="2">
    <source>
        <dbReference type="ARBA" id="ARBA00009165"/>
    </source>
</evidence>
<dbReference type="PANTHER" id="PTHR36844">
    <property type="entry name" value="PROTEASE PRSW"/>
    <property type="match status" value="1"/>
</dbReference>
<feature type="transmembrane region" description="Helical" evidence="10">
    <location>
        <begin position="38"/>
        <end position="58"/>
    </location>
</feature>
<dbReference type="EMBL" id="UOER01000088">
    <property type="protein sequence ID" value="VAW21532.1"/>
    <property type="molecule type" value="Genomic_DNA"/>
</dbReference>
<keyword evidence="6 10" id="KW-0812">Transmembrane</keyword>
<evidence type="ECO:0000256" key="9">
    <source>
        <dbReference type="ARBA" id="ARBA00023136"/>
    </source>
</evidence>
<evidence type="ECO:0000313" key="11">
    <source>
        <dbReference type="EMBL" id="VAW21532.1"/>
    </source>
</evidence>
<feature type="transmembrane region" description="Helical" evidence="10">
    <location>
        <begin position="70"/>
        <end position="91"/>
    </location>
</feature>
<reference evidence="11" key="1">
    <citation type="submission" date="2018-06" db="EMBL/GenBank/DDBJ databases">
        <authorList>
            <person name="Zhirakovskaya E."/>
        </authorList>
    </citation>
    <scope>NUCLEOTIDE SEQUENCE</scope>
</reference>
<dbReference type="GO" id="GO:0006508">
    <property type="term" value="P:proteolysis"/>
    <property type="evidence" value="ECO:0007669"/>
    <property type="project" value="UniProtKB-KW"/>
</dbReference>
<dbReference type="AlphaFoldDB" id="A0A3B0U4W5"/>
<dbReference type="PANTHER" id="PTHR36844:SF1">
    <property type="entry name" value="PROTEASE PRSW"/>
    <property type="match status" value="1"/>
</dbReference>
<proteinExistence type="inferred from homology"/>
<comment type="subcellular location">
    <subcellularLocation>
        <location evidence="1">Cell membrane</location>
        <topology evidence="1">Multi-pass membrane protein</topology>
    </subcellularLocation>
</comment>
<keyword evidence="8 10" id="KW-1133">Transmembrane helix</keyword>
<feature type="transmembrane region" description="Helical" evidence="10">
    <location>
        <begin position="103"/>
        <end position="123"/>
    </location>
</feature>
<feature type="transmembrane region" description="Helical" evidence="10">
    <location>
        <begin position="202"/>
        <end position="223"/>
    </location>
</feature>
<evidence type="ECO:0000256" key="6">
    <source>
        <dbReference type="ARBA" id="ARBA00022692"/>
    </source>
</evidence>
<name>A0A3B0U4W5_9ZZZZ</name>
<gene>
    <name evidence="11" type="ORF">MNBD_BACTEROID04-686</name>
</gene>
<feature type="transmembrane region" description="Helical" evidence="10">
    <location>
        <begin position="6"/>
        <end position="26"/>
    </location>
</feature>
<comment type="similarity">
    <text evidence="2">Belongs to the protease PrsW family.</text>
</comment>
<evidence type="ECO:0000256" key="7">
    <source>
        <dbReference type="ARBA" id="ARBA00022801"/>
    </source>
</evidence>
<evidence type="ECO:0000256" key="10">
    <source>
        <dbReference type="SAM" id="Phobius"/>
    </source>
</evidence>
<evidence type="ECO:0000256" key="4">
    <source>
        <dbReference type="ARBA" id="ARBA00022475"/>
    </source>
</evidence>
<accession>A0A3B0U4W5</accession>
<evidence type="ECO:0000256" key="5">
    <source>
        <dbReference type="ARBA" id="ARBA00022670"/>
    </source>
</evidence>
<keyword evidence="9 10" id="KW-0472">Membrane</keyword>
<protein>
    <recommendedName>
        <fullName evidence="3">Protease PrsW</fullName>
    </recommendedName>
</protein>
<sequence length="243" mass="27399">MAEITTKTIIWATAGSFLPALFWLWFWLREDKKRPEPLGLITLSFIAGIISVFIVFPIEDFMYSVTSGATLVWSIAAIEEVMKYLAIYVIALRSKYFDEPIDAIVYTITIALGFSAMENFLYIMNVANESGAVIGALNGNLRFIGATILHTVSSATVGVAIAFSFHFHKNKFKKIAYLLVGLITATLLHALFNLSIINTESVGEILTVFSYLWILVIILILLFEKVKKIRHKQCKYNNSTYYK</sequence>
<evidence type="ECO:0000256" key="8">
    <source>
        <dbReference type="ARBA" id="ARBA00022989"/>
    </source>
</evidence>
<dbReference type="PIRSF" id="PIRSF016933">
    <property type="entry name" value="PrsW"/>
    <property type="match status" value="1"/>
</dbReference>
<organism evidence="11">
    <name type="scientific">hydrothermal vent metagenome</name>
    <dbReference type="NCBI Taxonomy" id="652676"/>
    <lineage>
        <taxon>unclassified sequences</taxon>
        <taxon>metagenomes</taxon>
        <taxon>ecological metagenomes</taxon>
    </lineage>
</organism>
<keyword evidence="4" id="KW-1003">Cell membrane</keyword>
<dbReference type="Pfam" id="PF13367">
    <property type="entry name" value="PrsW-protease"/>
    <property type="match status" value="1"/>
</dbReference>
<dbReference type="GO" id="GO:0005886">
    <property type="term" value="C:plasma membrane"/>
    <property type="evidence" value="ECO:0007669"/>
    <property type="project" value="UniProtKB-SubCell"/>
</dbReference>
<dbReference type="GO" id="GO:0008233">
    <property type="term" value="F:peptidase activity"/>
    <property type="evidence" value="ECO:0007669"/>
    <property type="project" value="UniProtKB-KW"/>
</dbReference>